<evidence type="ECO:0000313" key="3">
    <source>
        <dbReference type="Proteomes" id="UP001142400"/>
    </source>
</evidence>
<dbReference type="AlphaFoldDB" id="A0A9X2RV59"/>
<reference evidence="2" key="1">
    <citation type="submission" date="2022-06" db="EMBL/GenBank/DDBJ databases">
        <title>WGS of actinobacteria.</title>
        <authorList>
            <person name="Thawai C."/>
        </authorList>
    </citation>
    <scope>NUCLEOTIDE SEQUENCE</scope>
    <source>
        <strain evidence="2">DSM 42010</strain>
    </source>
</reference>
<feature type="domain" description="DUF5710" evidence="1">
    <location>
        <begin position="157"/>
        <end position="188"/>
    </location>
</feature>
<protein>
    <submittedName>
        <fullName evidence="2">DUF5710 domain-containing protein</fullName>
    </submittedName>
</protein>
<proteinExistence type="predicted"/>
<keyword evidence="3" id="KW-1185">Reference proteome</keyword>
<sequence>MHELHKGAGLPSLATVATELKGAGISRSTIYDAFASKRLPNWHVVDALVEVLATRHPRTTPEQETDAFHALWLLAVSEEEDGAPHAPHDTSEGPRNDAGDHLAIRFTGHDPKLTDAQLAATLASEAASPVVEAIVADGWRHARERIGTLFNRRYEGRIWLQVPFDLKGRAKEFGARWDADYRLWFIEEPVPELMQYQVRGPHPPRLGLGDTNEG</sequence>
<name>A0A9X2RV59_STRMQ</name>
<gene>
    <name evidence="2" type="ORF">NQU54_12295</name>
</gene>
<dbReference type="Pfam" id="PF18974">
    <property type="entry name" value="DUF5710"/>
    <property type="match status" value="1"/>
</dbReference>
<evidence type="ECO:0000259" key="1">
    <source>
        <dbReference type="Pfam" id="PF18974"/>
    </source>
</evidence>
<dbReference type="Proteomes" id="UP001142400">
    <property type="component" value="Unassembled WGS sequence"/>
</dbReference>
<organism evidence="2 3">
    <name type="scientific">Streptomyces malaysiensis subsp. samsunensis</name>
    <dbReference type="NCBI Taxonomy" id="459658"/>
    <lineage>
        <taxon>Bacteria</taxon>
        <taxon>Bacillati</taxon>
        <taxon>Actinomycetota</taxon>
        <taxon>Actinomycetes</taxon>
        <taxon>Kitasatosporales</taxon>
        <taxon>Streptomycetaceae</taxon>
        <taxon>Streptomyces</taxon>
        <taxon>Streptomyces violaceusniger group</taxon>
    </lineage>
</organism>
<comment type="caution">
    <text evidence="2">The sequence shown here is derived from an EMBL/GenBank/DDBJ whole genome shotgun (WGS) entry which is preliminary data.</text>
</comment>
<dbReference type="EMBL" id="JANIIC010000011">
    <property type="protein sequence ID" value="MCQ8829845.1"/>
    <property type="molecule type" value="Genomic_DNA"/>
</dbReference>
<accession>A0A9X2RV59</accession>
<evidence type="ECO:0000313" key="2">
    <source>
        <dbReference type="EMBL" id="MCQ8829845.1"/>
    </source>
</evidence>
<dbReference type="RefSeq" id="WP_257631072.1">
    <property type="nucleotide sequence ID" value="NZ_JANIIC010000011.1"/>
</dbReference>
<dbReference type="InterPro" id="IPR043764">
    <property type="entry name" value="DUF5710"/>
</dbReference>